<evidence type="ECO:0008006" key="5">
    <source>
        <dbReference type="Google" id="ProtNLM"/>
    </source>
</evidence>
<dbReference type="PANTHER" id="PTHR47936:SF1">
    <property type="entry name" value="PENTATRICOPEPTIDE REPEAT-CONTAINING PROTEIN GUN1, CHLOROPLASTIC"/>
    <property type="match status" value="1"/>
</dbReference>
<evidence type="ECO:0000256" key="2">
    <source>
        <dbReference type="PROSITE-ProRule" id="PRU00708"/>
    </source>
</evidence>
<dbReference type="Pfam" id="PF13041">
    <property type="entry name" value="PPR_2"/>
    <property type="match status" value="1"/>
</dbReference>
<dbReference type="Proteomes" id="UP001234581">
    <property type="component" value="Unassembled WGS sequence"/>
</dbReference>
<dbReference type="AlphaFoldDB" id="A0AAD7V418"/>
<proteinExistence type="predicted"/>
<dbReference type="EMBL" id="JARTCD010000033">
    <property type="protein sequence ID" value="KAJ8657281.1"/>
    <property type="molecule type" value="Genomic_DNA"/>
</dbReference>
<reference evidence="3 4" key="1">
    <citation type="submission" date="2023-03" db="EMBL/GenBank/DDBJ databases">
        <title>Genome sequence of Lichtheimia ornata CBS 291.66.</title>
        <authorList>
            <person name="Mohabir J.T."/>
            <person name="Shea T.P."/>
            <person name="Kurbessoian T."/>
            <person name="Berby B."/>
            <person name="Fontaine J."/>
            <person name="Livny J."/>
            <person name="Gnirke A."/>
            <person name="Stajich J.E."/>
            <person name="Cuomo C.A."/>
        </authorList>
    </citation>
    <scope>NUCLEOTIDE SEQUENCE [LARGE SCALE GENOMIC DNA]</scope>
    <source>
        <strain evidence="3">CBS 291.66</strain>
    </source>
</reference>
<organism evidence="3 4">
    <name type="scientific">Lichtheimia ornata</name>
    <dbReference type="NCBI Taxonomy" id="688661"/>
    <lineage>
        <taxon>Eukaryota</taxon>
        <taxon>Fungi</taxon>
        <taxon>Fungi incertae sedis</taxon>
        <taxon>Mucoromycota</taxon>
        <taxon>Mucoromycotina</taxon>
        <taxon>Mucoromycetes</taxon>
        <taxon>Mucorales</taxon>
        <taxon>Lichtheimiaceae</taxon>
        <taxon>Lichtheimia</taxon>
    </lineage>
</organism>
<dbReference type="PANTHER" id="PTHR47936">
    <property type="entry name" value="PPR_LONG DOMAIN-CONTAINING PROTEIN"/>
    <property type="match status" value="1"/>
</dbReference>
<feature type="repeat" description="PPR" evidence="2">
    <location>
        <begin position="105"/>
        <end position="139"/>
    </location>
</feature>
<protein>
    <recommendedName>
        <fullName evidence="5">Pentatricopeptide repeat-containing protein</fullName>
    </recommendedName>
</protein>
<sequence>MSSNKLFPLYLQACRRGLVTRSIPIPQPQCLRSNGNHVLNKAFSTTTTRSAFLKIDSRAARQHPNLYRIPADPVVAATRVSQLLERASFEDAKEYLINLRSGLQSTAAWNTLLKYCVTHGRGQLGESCFTEMRRRGFVPNEKTYTLMVLLWSKSKSPSALANAETWFSRIEDPTLFHYNALLRVYKDKGVSMNKALNRLEAMSIVPNDVSYSTVLQCAKQGDAALVIEIWQHMDKQWSTQPSRKDGSEHSLLAQKARRVLETEQGLQDKPDDKDDTTFLDMDDTLQRNLFSAMTRASCRPSFAMQVIERLYGIQPPPFSRNDTRYQPSEAVTIQSMGLVPSVRTLDVILRFFGNQKSYKLGRKYYKLMLDHFPQLTPDDHLKQTAAWLEPRKSFWAKQQGRTSSSSSNRN</sequence>
<dbReference type="RefSeq" id="XP_058342194.1">
    <property type="nucleotide sequence ID" value="XM_058487117.1"/>
</dbReference>
<evidence type="ECO:0000313" key="3">
    <source>
        <dbReference type="EMBL" id="KAJ8657281.1"/>
    </source>
</evidence>
<dbReference type="GeneID" id="83214506"/>
<dbReference type="PROSITE" id="PS51375">
    <property type="entry name" value="PPR"/>
    <property type="match status" value="1"/>
</dbReference>
<accession>A0AAD7V418</accession>
<evidence type="ECO:0000313" key="4">
    <source>
        <dbReference type="Proteomes" id="UP001234581"/>
    </source>
</evidence>
<name>A0AAD7V418_9FUNG</name>
<comment type="caution">
    <text evidence="3">The sequence shown here is derived from an EMBL/GenBank/DDBJ whole genome shotgun (WGS) entry which is preliminary data.</text>
</comment>
<dbReference type="NCBIfam" id="TIGR00756">
    <property type="entry name" value="PPR"/>
    <property type="match status" value="1"/>
</dbReference>
<dbReference type="Gene3D" id="1.25.40.10">
    <property type="entry name" value="Tetratricopeptide repeat domain"/>
    <property type="match status" value="1"/>
</dbReference>
<evidence type="ECO:0000256" key="1">
    <source>
        <dbReference type="ARBA" id="ARBA00022737"/>
    </source>
</evidence>
<keyword evidence="4" id="KW-1185">Reference proteome</keyword>
<keyword evidence="1" id="KW-0677">Repeat</keyword>
<gene>
    <name evidence="3" type="ORF">O0I10_007097</name>
</gene>
<dbReference type="InterPro" id="IPR011990">
    <property type="entry name" value="TPR-like_helical_dom_sf"/>
</dbReference>
<dbReference type="InterPro" id="IPR002885">
    <property type="entry name" value="PPR_rpt"/>
</dbReference>